<evidence type="ECO:0000256" key="1">
    <source>
        <dbReference type="ARBA" id="ARBA00004123"/>
    </source>
</evidence>
<evidence type="ECO:0000256" key="3">
    <source>
        <dbReference type="ARBA" id="ARBA00016811"/>
    </source>
</evidence>
<proteinExistence type="inferred from homology"/>
<evidence type="ECO:0000313" key="6">
    <source>
        <dbReference type="EMBL" id="RMX56069.1"/>
    </source>
</evidence>
<comment type="caution">
    <text evidence="6">The sequence shown here is derived from an EMBL/GenBank/DDBJ whole genome shotgun (WGS) entry which is preliminary data.</text>
</comment>
<protein>
    <recommendedName>
        <fullName evidence="3">Integrator complex subunit 10</fullName>
    </recommendedName>
</protein>
<evidence type="ECO:0000256" key="2">
    <source>
        <dbReference type="ARBA" id="ARBA00010391"/>
    </source>
</evidence>
<dbReference type="InterPro" id="IPR026164">
    <property type="entry name" value="Int_cplx_su10"/>
</dbReference>
<gene>
    <name evidence="6" type="ORF">pdam_00020400</name>
</gene>
<dbReference type="GO" id="GO:0032039">
    <property type="term" value="C:integrator complex"/>
    <property type="evidence" value="ECO:0007669"/>
    <property type="project" value="InterPro"/>
</dbReference>
<evidence type="ECO:0000313" key="7">
    <source>
        <dbReference type="Proteomes" id="UP000275408"/>
    </source>
</evidence>
<sequence>MAGEDATMEDLDSPSQWLVERARQSLRENNPYEAKAWLITAKTLYPKDFGIQYEAYSIERNAERVQESAKLFYIMFEQFPENDILWKEVVSFTDALESDVMDQHGKFLTDMFGCLPQHAQREILLKAAGRCKDYIERCRMMLLLMRRFPDVIPKNGVALTEMLIEAENSEYPAAPVNPYRKLLVCDVLPHLLASEKMTVSTSSAESQSGEDKEGIVSGISLAQVYKWLELSIQFYVSCTTAHNCMSENFDVHQSIVDTSIVAEVLDGQGPWIALHELFYLAAKKCGWVEICRIHERLDSKKYRSTNDHWTSILDLHHKLKKMSKHSLEEGTEEEVLEKTGLMFAAIILFLQTVWEYCRVVNRLDVIFEDSVEVNTQLSGNASASTAASDSPAPKKKKRKLASGRSGSPAKDDSKGKQPSHIIIDKNRTGEQKDSGKADCGSVSQNLSDDFAVSVEAWHLLNTYPDYKNDFLRLLDEWRVDQWNWMGTFKVDRLIYKGKYKKAVEFLQEQRNALEQDTSGNQELLIRGAIQLSCCYFRLDDHKRACEEALYGLQFFSARSSAGDNMTLKRSTSVHQGKLDASGNEPSSSSSSSTGGRCLRLIQCSETEVLSFTVRLLLSSLKQRLVTEGRNDTLLGHVVVLVQFGWPREEDAFYELLDRIRDQGGLRYRVFFSYVNNIDILEEFAHLYSDDSYNLDLVPLSTSGSGRAVTRGVNKGAKEDFRAAMERQVSRSDESFEPLLKAFLQNEKDSLLS</sequence>
<feature type="region of interest" description="Disordered" evidence="5">
    <location>
        <begin position="380"/>
        <end position="440"/>
    </location>
</feature>
<comment type="similarity">
    <text evidence="2">Belongs to the Integrator subunit 10 family.</text>
</comment>
<dbReference type="OrthoDB" id="18145at2759"/>
<feature type="compositionally biased region" description="Low complexity" evidence="5">
    <location>
        <begin position="381"/>
        <end position="391"/>
    </location>
</feature>
<dbReference type="STRING" id="46731.A0A3M6UR45"/>
<evidence type="ECO:0000256" key="4">
    <source>
        <dbReference type="ARBA" id="ARBA00023242"/>
    </source>
</evidence>
<feature type="compositionally biased region" description="Basic and acidic residues" evidence="5">
    <location>
        <begin position="422"/>
        <end position="436"/>
    </location>
</feature>
<dbReference type="AlphaFoldDB" id="A0A3M6UR45"/>
<name>A0A3M6UR45_POCDA</name>
<dbReference type="PANTHER" id="PTHR16055:SF2">
    <property type="entry name" value="INTEGRATOR COMPLEX SUBUNIT 10"/>
    <property type="match status" value="1"/>
</dbReference>
<dbReference type="Pfam" id="PF21045">
    <property type="entry name" value="INT10"/>
    <property type="match status" value="1"/>
</dbReference>
<organism evidence="6 7">
    <name type="scientific">Pocillopora damicornis</name>
    <name type="common">Cauliflower coral</name>
    <name type="synonym">Millepora damicornis</name>
    <dbReference type="NCBI Taxonomy" id="46731"/>
    <lineage>
        <taxon>Eukaryota</taxon>
        <taxon>Metazoa</taxon>
        <taxon>Cnidaria</taxon>
        <taxon>Anthozoa</taxon>
        <taxon>Hexacorallia</taxon>
        <taxon>Scleractinia</taxon>
        <taxon>Astrocoeniina</taxon>
        <taxon>Pocilloporidae</taxon>
        <taxon>Pocillopora</taxon>
    </lineage>
</organism>
<comment type="subcellular location">
    <subcellularLocation>
        <location evidence="1">Nucleus</location>
    </subcellularLocation>
</comment>
<keyword evidence="4" id="KW-0539">Nucleus</keyword>
<dbReference type="GO" id="GO:0016180">
    <property type="term" value="P:snRNA processing"/>
    <property type="evidence" value="ECO:0007669"/>
    <property type="project" value="InterPro"/>
</dbReference>
<evidence type="ECO:0000256" key="5">
    <source>
        <dbReference type="SAM" id="MobiDB-lite"/>
    </source>
</evidence>
<dbReference type="PRINTS" id="PR02106">
    <property type="entry name" value="INTSUBUNIT10"/>
</dbReference>
<feature type="region of interest" description="Disordered" evidence="5">
    <location>
        <begin position="573"/>
        <end position="595"/>
    </location>
</feature>
<dbReference type="EMBL" id="RCHS01000932">
    <property type="protein sequence ID" value="RMX56069.1"/>
    <property type="molecule type" value="Genomic_DNA"/>
</dbReference>
<dbReference type="Proteomes" id="UP000275408">
    <property type="component" value="Unassembled WGS sequence"/>
</dbReference>
<reference evidence="6 7" key="1">
    <citation type="journal article" date="2018" name="Sci. Rep.">
        <title>Comparative analysis of the Pocillopora damicornis genome highlights role of immune system in coral evolution.</title>
        <authorList>
            <person name="Cunning R."/>
            <person name="Bay R.A."/>
            <person name="Gillette P."/>
            <person name="Baker A.C."/>
            <person name="Traylor-Knowles N."/>
        </authorList>
    </citation>
    <scope>NUCLEOTIDE SEQUENCE [LARGE SCALE GENOMIC DNA]</scope>
    <source>
        <strain evidence="6">RSMAS</strain>
        <tissue evidence="6">Whole animal</tissue>
    </source>
</reference>
<keyword evidence="7" id="KW-1185">Reference proteome</keyword>
<dbReference type="PANTHER" id="PTHR16055">
    <property type="entry name" value="INTEGRATOR COMPLEX SUBUNIT 10"/>
    <property type="match status" value="1"/>
</dbReference>
<accession>A0A3M6UR45</accession>